<dbReference type="Gramene" id="PRQ41474">
    <property type="protein sequence ID" value="PRQ41474"/>
    <property type="gene ID" value="RchiOBHm_Chr4g0447281"/>
</dbReference>
<sequence length="165" mass="19061">MFIDHICNEMLDQINELAQIYPGLMEFQSLELSPCSWMAVAWYPIYQIPVTRNVKELSAYFITYHTLSSFQGLHSTISENNDKFQCIDTLGKDHGSKTLERDESKGEMALPPFAAATYKMHGELWTTPETSDKEKIGFYLNAANSWLKHRKFRHHDFISSYLVGN</sequence>
<keyword evidence="2" id="KW-1185">Reference proteome</keyword>
<dbReference type="PANTHER" id="PTHR31343:SF29">
    <property type="entry name" value="DUF789 DOMAIN-CONTAINING PROTEIN"/>
    <property type="match status" value="1"/>
</dbReference>
<dbReference type="PANTHER" id="PTHR31343">
    <property type="entry name" value="T15D22.8"/>
    <property type="match status" value="1"/>
</dbReference>
<dbReference type="Proteomes" id="UP000238479">
    <property type="component" value="Chromosome 4"/>
</dbReference>
<organism evidence="1 2">
    <name type="scientific">Rosa chinensis</name>
    <name type="common">China rose</name>
    <dbReference type="NCBI Taxonomy" id="74649"/>
    <lineage>
        <taxon>Eukaryota</taxon>
        <taxon>Viridiplantae</taxon>
        <taxon>Streptophyta</taxon>
        <taxon>Embryophyta</taxon>
        <taxon>Tracheophyta</taxon>
        <taxon>Spermatophyta</taxon>
        <taxon>Magnoliopsida</taxon>
        <taxon>eudicotyledons</taxon>
        <taxon>Gunneridae</taxon>
        <taxon>Pentapetalae</taxon>
        <taxon>rosids</taxon>
        <taxon>fabids</taxon>
        <taxon>Rosales</taxon>
        <taxon>Rosaceae</taxon>
        <taxon>Rosoideae</taxon>
        <taxon>Rosoideae incertae sedis</taxon>
        <taxon>Rosa</taxon>
    </lineage>
</organism>
<accession>A0A2P6R4X5</accession>
<dbReference type="InterPro" id="IPR008507">
    <property type="entry name" value="DUF789"/>
</dbReference>
<gene>
    <name evidence="1" type="ORF">RchiOBHm_Chr4g0447281</name>
</gene>
<protein>
    <submittedName>
        <fullName evidence="1">Uncharacterized protein</fullName>
    </submittedName>
</protein>
<dbReference type="OMA" id="EETECCE"/>
<reference evidence="1 2" key="1">
    <citation type="journal article" date="2018" name="Nat. Genet.">
        <title>The Rosa genome provides new insights in the design of modern roses.</title>
        <authorList>
            <person name="Bendahmane M."/>
        </authorList>
    </citation>
    <scope>NUCLEOTIDE SEQUENCE [LARGE SCALE GENOMIC DNA]</scope>
    <source>
        <strain evidence="2">cv. Old Blush</strain>
    </source>
</reference>
<evidence type="ECO:0000313" key="2">
    <source>
        <dbReference type="Proteomes" id="UP000238479"/>
    </source>
</evidence>
<proteinExistence type="predicted"/>
<comment type="caution">
    <text evidence="1">The sequence shown here is derived from an EMBL/GenBank/DDBJ whole genome shotgun (WGS) entry which is preliminary data.</text>
</comment>
<name>A0A2P6R4X5_ROSCH</name>
<evidence type="ECO:0000313" key="1">
    <source>
        <dbReference type="EMBL" id="PRQ41474.1"/>
    </source>
</evidence>
<dbReference type="AlphaFoldDB" id="A0A2P6R4X5"/>
<dbReference type="STRING" id="74649.A0A2P6R4X5"/>
<dbReference type="EMBL" id="PDCK01000042">
    <property type="protein sequence ID" value="PRQ41474.1"/>
    <property type="molecule type" value="Genomic_DNA"/>
</dbReference>
<dbReference type="Pfam" id="PF05623">
    <property type="entry name" value="DUF789"/>
    <property type="match status" value="1"/>
</dbReference>